<dbReference type="STRING" id="1134435.AC731_005860"/>
<dbReference type="InterPro" id="IPR017938">
    <property type="entry name" value="Riboflavin_synthase-like_b-brl"/>
</dbReference>
<dbReference type="SUPFAM" id="SSF52343">
    <property type="entry name" value="Ferredoxin reductase-like, C-terminal NADP-linked domain"/>
    <property type="match status" value="1"/>
</dbReference>
<dbReference type="InterPro" id="IPR017927">
    <property type="entry name" value="FAD-bd_FR_type"/>
</dbReference>
<protein>
    <submittedName>
        <fullName evidence="15">Ferric reductase</fullName>
    </submittedName>
</protein>
<dbReference type="RefSeq" id="WP_048703993.1">
    <property type="nucleotide sequence ID" value="NZ_CP014646.1"/>
</dbReference>
<dbReference type="InterPro" id="IPR013112">
    <property type="entry name" value="FAD-bd_8"/>
</dbReference>
<accession>A0A127K3G2</accession>
<feature type="domain" description="FAD-binding FR-type" evidence="14">
    <location>
        <begin position="216"/>
        <end position="318"/>
    </location>
</feature>
<keyword evidence="6" id="KW-0479">Metal-binding</keyword>
<evidence type="ECO:0000256" key="10">
    <source>
        <dbReference type="ARBA" id="ARBA00023004"/>
    </source>
</evidence>
<dbReference type="SUPFAM" id="SSF63380">
    <property type="entry name" value="Riboflavin synthase domain-like"/>
    <property type="match status" value="1"/>
</dbReference>
<evidence type="ECO:0000256" key="11">
    <source>
        <dbReference type="ARBA" id="ARBA00023014"/>
    </source>
</evidence>
<feature type="transmembrane region" description="Helical" evidence="13">
    <location>
        <begin position="195"/>
        <end position="214"/>
    </location>
</feature>
<dbReference type="GO" id="GO:0051537">
    <property type="term" value="F:2 iron, 2 sulfur cluster binding"/>
    <property type="evidence" value="ECO:0007669"/>
    <property type="project" value="UniProtKB-KW"/>
</dbReference>
<evidence type="ECO:0000256" key="7">
    <source>
        <dbReference type="ARBA" id="ARBA00022827"/>
    </source>
</evidence>
<keyword evidence="10" id="KW-0408">Iron</keyword>
<evidence type="ECO:0000256" key="6">
    <source>
        <dbReference type="ARBA" id="ARBA00022723"/>
    </source>
</evidence>
<dbReference type="InterPro" id="IPR013130">
    <property type="entry name" value="Fe3_Rdtase_TM_dom"/>
</dbReference>
<evidence type="ECO:0000256" key="2">
    <source>
        <dbReference type="ARBA" id="ARBA00004141"/>
    </source>
</evidence>
<keyword evidence="11" id="KW-0411">Iron-sulfur</keyword>
<evidence type="ECO:0000256" key="1">
    <source>
        <dbReference type="ARBA" id="ARBA00001974"/>
    </source>
</evidence>
<comment type="cofactor">
    <cofactor evidence="1">
        <name>FAD</name>
        <dbReference type="ChEBI" id="CHEBI:57692"/>
    </cofactor>
</comment>
<keyword evidence="16" id="KW-1185">Reference proteome</keyword>
<evidence type="ECO:0000256" key="8">
    <source>
        <dbReference type="ARBA" id="ARBA00022989"/>
    </source>
</evidence>
<dbReference type="PANTHER" id="PTHR47354">
    <property type="entry name" value="NADH OXIDOREDUCTASE HCR"/>
    <property type="match status" value="1"/>
</dbReference>
<feature type="transmembrane region" description="Helical" evidence="13">
    <location>
        <begin position="80"/>
        <end position="96"/>
    </location>
</feature>
<feature type="transmembrane region" description="Helical" evidence="13">
    <location>
        <begin position="169"/>
        <end position="189"/>
    </location>
</feature>
<dbReference type="InterPro" id="IPR039261">
    <property type="entry name" value="FNR_nucleotide-bd"/>
</dbReference>
<dbReference type="GO" id="GO:0050660">
    <property type="term" value="F:flavin adenine dinucleotide binding"/>
    <property type="evidence" value="ECO:0007669"/>
    <property type="project" value="TreeGrafter"/>
</dbReference>
<evidence type="ECO:0000313" key="15">
    <source>
        <dbReference type="EMBL" id="AMO36503.1"/>
    </source>
</evidence>
<dbReference type="Pfam" id="PF01794">
    <property type="entry name" value="Ferric_reduct"/>
    <property type="match status" value="1"/>
</dbReference>
<dbReference type="CDD" id="cd06198">
    <property type="entry name" value="FNR_like_3"/>
    <property type="match status" value="1"/>
</dbReference>
<dbReference type="GO" id="GO:0046872">
    <property type="term" value="F:metal ion binding"/>
    <property type="evidence" value="ECO:0007669"/>
    <property type="project" value="UniProtKB-KW"/>
</dbReference>
<keyword evidence="5" id="KW-0001">2Fe-2S</keyword>
<feature type="transmembrane region" description="Helical" evidence="13">
    <location>
        <begin position="140"/>
        <end position="157"/>
    </location>
</feature>
<dbReference type="AlphaFoldDB" id="A0A127K3G2"/>
<gene>
    <name evidence="15" type="ORF">AC731_005860</name>
</gene>
<keyword evidence="7" id="KW-0274">FAD</keyword>
<organism evidence="15 16">
    <name type="scientific">Thauera humireducens</name>
    <dbReference type="NCBI Taxonomy" id="1134435"/>
    <lineage>
        <taxon>Bacteria</taxon>
        <taxon>Pseudomonadati</taxon>
        <taxon>Pseudomonadota</taxon>
        <taxon>Betaproteobacteria</taxon>
        <taxon>Rhodocyclales</taxon>
        <taxon>Zoogloeaceae</taxon>
        <taxon>Thauera</taxon>
    </lineage>
</organism>
<dbReference type="InterPro" id="IPR050415">
    <property type="entry name" value="MRET"/>
</dbReference>
<reference evidence="16" key="1">
    <citation type="submission" date="2016-03" db="EMBL/GenBank/DDBJ databases">
        <authorList>
            <person name="Ma C."/>
            <person name="Zhou S."/>
            <person name="Yang G."/>
        </authorList>
    </citation>
    <scope>NUCLEOTIDE SEQUENCE [LARGE SCALE GENOMIC DNA]</scope>
    <source>
        <strain evidence="16">SgZ-1</strain>
    </source>
</reference>
<evidence type="ECO:0000256" key="12">
    <source>
        <dbReference type="ARBA" id="ARBA00023136"/>
    </source>
</evidence>
<dbReference type="Gene3D" id="2.40.30.10">
    <property type="entry name" value="Translation factors"/>
    <property type="match status" value="1"/>
</dbReference>
<dbReference type="GO" id="GO:0016020">
    <property type="term" value="C:membrane"/>
    <property type="evidence" value="ECO:0007669"/>
    <property type="project" value="UniProtKB-SubCell"/>
</dbReference>
<dbReference type="KEGG" id="thu:AC731_005860"/>
<evidence type="ECO:0000256" key="5">
    <source>
        <dbReference type="ARBA" id="ARBA00022714"/>
    </source>
</evidence>
<sequence length="446" mass="49607">MKHIQFAYAGLLLLLSLLWWLADPLLPNGYEYFALRTVAINYTGVIGMGVMSVGMILALRPVRIEPLLDGLDKTYRLHKWLGITGLVFSVVHWLWAQGTKWAVGWGWLVKPERGPRPELTDPVEIFFRAQRGLAESVGEWAFYAAVALIVIALVKRFPYRLFFKTHRLLALAYLALVFHSVVLTPFGYWTLPMGVVLALLMAGGSVAAVVSLTGRVGHRRKAVGEIEELVNFADNRVLKVAIRFKDRWPGHEAGQFAFVTFSTDEGAHPFTISSGWQGDGRLFFLIKGIGDYTARLPELLRVGDLVTVEGPYGRFDFANAGASDKRRQIWVGGGIGITPFIARMKALAVMPDGREVDLFYSTAEPDDEFIQRLQRDAQAAGVKLHVLVSARDGRLDVARICETVPGWAEADVWFCGPGGFGQALREGFVARGLAAKDFHQELFDMR</sequence>
<evidence type="ECO:0000256" key="4">
    <source>
        <dbReference type="ARBA" id="ARBA00022692"/>
    </source>
</evidence>
<keyword evidence="9" id="KW-0560">Oxidoreductase</keyword>
<dbReference type="PROSITE" id="PS51384">
    <property type="entry name" value="FAD_FR"/>
    <property type="match status" value="1"/>
</dbReference>
<proteinExistence type="predicted"/>
<keyword evidence="12 13" id="KW-0472">Membrane</keyword>
<evidence type="ECO:0000256" key="9">
    <source>
        <dbReference type="ARBA" id="ARBA00023002"/>
    </source>
</evidence>
<keyword evidence="4 13" id="KW-0812">Transmembrane</keyword>
<dbReference type="Gene3D" id="3.40.50.80">
    <property type="entry name" value="Nucleotide-binding domain of ferredoxin-NADP reductase (FNR) module"/>
    <property type="match status" value="1"/>
</dbReference>
<evidence type="ECO:0000256" key="3">
    <source>
        <dbReference type="ARBA" id="ARBA00022630"/>
    </source>
</evidence>
<keyword evidence="8 13" id="KW-1133">Transmembrane helix</keyword>
<evidence type="ECO:0000313" key="16">
    <source>
        <dbReference type="Proteomes" id="UP000036902"/>
    </source>
</evidence>
<dbReference type="Proteomes" id="UP000036902">
    <property type="component" value="Chromosome"/>
</dbReference>
<dbReference type="PANTHER" id="PTHR47354:SF8">
    <property type="entry name" value="1,2-PHENYLACETYL-COA EPOXIDASE, SUBUNIT E"/>
    <property type="match status" value="1"/>
</dbReference>
<keyword evidence="3" id="KW-0285">Flavoprotein</keyword>
<feature type="transmembrane region" description="Helical" evidence="13">
    <location>
        <begin position="39"/>
        <end position="59"/>
    </location>
</feature>
<name>A0A127K3G2_9RHOO</name>
<dbReference type="GO" id="GO:0016491">
    <property type="term" value="F:oxidoreductase activity"/>
    <property type="evidence" value="ECO:0007669"/>
    <property type="project" value="UniProtKB-KW"/>
</dbReference>
<dbReference type="EMBL" id="CP014646">
    <property type="protein sequence ID" value="AMO36503.1"/>
    <property type="molecule type" value="Genomic_DNA"/>
</dbReference>
<dbReference type="Pfam" id="PF08022">
    <property type="entry name" value="FAD_binding_8"/>
    <property type="match status" value="1"/>
</dbReference>
<comment type="subcellular location">
    <subcellularLocation>
        <location evidence="2">Membrane</location>
        <topology evidence="2">Multi-pass membrane protein</topology>
    </subcellularLocation>
</comment>
<evidence type="ECO:0000256" key="13">
    <source>
        <dbReference type="SAM" id="Phobius"/>
    </source>
</evidence>
<evidence type="ECO:0000259" key="14">
    <source>
        <dbReference type="PROSITE" id="PS51384"/>
    </source>
</evidence>